<evidence type="ECO:0000313" key="2">
    <source>
        <dbReference type="Proteomes" id="UP000324222"/>
    </source>
</evidence>
<gene>
    <name evidence="1" type="ORF">E2C01_010477</name>
</gene>
<dbReference type="Proteomes" id="UP000324222">
    <property type="component" value="Unassembled WGS sequence"/>
</dbReference>
<organism evidence="1 2">
    <name type="scientific">Portunus trituberculatus</name>
    <name type="common">Swimming crab</name>
    <name type="synonym">Neptunus trituberculatus</name>
    <dbReference type="NCBI Taxonomy" id="210409"/>
    <lineage>
        <taxon>Eukaryota</taxon>
        <taxon>Metazoa</taxon>
        <taxon>Ecdysozoa</taxon>
        <taxon>Arthropoda</taxon>
        <taxon>Crustacea</taxon>
        <taxon>Multicrustacea</taxon>
        <taxon>Malacostraca</taxon>
        <taxon>Eumalacostraca</taxon>
        <taxon>Eucarida</taxon>
        <taxon>Decapoda</taxon>
        <taxon>Pleocyemata</taxon>
        <taxon>Brachyura</taxon>
        <taxon>Eubrachyura</taxon>
        <taxon>Portunoidea</taxon>
        <taxon>Portunidae</taxon>
        <taxon>Portuninae</taxon>
        <taxon>Portunus</taxon>
    </lineage>
</organism>
<evidence type="ECO:0000313" key="1">
    <source>
        <dbReference type="EMBL" id="MPC17615.1"/>
    </source>
</evidence>
<accession>A0A5B7D8S5</accession>
<reference evidence="1 2" key="1">
    <citation type="submission" date="2019-05" db="EMBL/GenBank/DDBJ databases">
        <title>Another draft genome of Portunus trituberculatus and its Hox gene families provides insights of decapod evolution.</title>
        <authorList>
            <person name="Jeong J.-H."/>
            <person name="Song I."/>
            <person name="Kim S."/>
            <person name="Choi T."/>
            <person name="Kim D."/>
            <person name="Ryu S."/>
            <person name="Kim W."/>
        </authorList>
    </citation>
    <scope>NUCLEOTIDE SEQUENCE [LARGE SCALE GENOMIC DNA]</scope>
    <source>
        <tissue evidence="1">Muscle</tissue>
    </source>
</reference>
<sequence>MAIGVLFFTHSSTICTPQHNSIRHHHQQCCSSIIKCCASGLFTQPQVSSTASAQVCYKYNGIRDTHLSYGLHDLNIRGFFNQADQDGSNEGLPHLHPHDTHTVLYKVQGHNQQLTSHCNKEHHIAKTFEPQ</sequence>
<protein>
    <submittedName>
        <fullName evidence="1">Uncharacterized protein</fullName>
    </submittedName>
</protein>
<comment type="caution">
    <text evidence="1">The sequence shown here is derived from an EMBL/GenBank/DDBJ whole genome shotgun (WGS) entry which is preliminary data.</text>
</comment>
<keyword evidence="2" id="KW-1185">Reference proteome</keyword>
<dbReference type="AlphaFoldDB" id="A0A5B7D8S5"/>
<dbReference type="EMBL" id="VSRR010000606">
    <property type="protein sequence ID" value="MPC17615.1"/>
    <property type="molecule type" value="Genomic_DNA"/>
</dbReference>
<name>A0A5B7D8S5_PORTR</name>
<proteinExistence type="predicted"/>